<dbReference type="SUPFAM" id="SSF55073">
    <property type="entry name" value="Nucleotide cyclase"/>
    <property type="match status" value="1"/>
</dbReference>
<dbReference type="PROSITE" id="PS50885">
    <property type="entry name" value="HAMP"/>
    <property type="match status" value="1"/>
</dbReference>
<dbReference type="AlphaFoldDB" id="A0A159Z3H3"/>
<dbReference type="Gene3D" id="6.10.340.10">
    <property type="match status" value="1"/>
</dbReference>
<dbReference type="EMBL" id="CP012661">
    <property type="protein sequence ID" value="AMY68768.1"/>
    <property type="molecule type" value="Genomic_DNA"/>
</dbReference>
<dbReference type="Gene3D" id="3.30.70.270">
    <property type="match status" value="1"/>
</dbReference>
<evidence type="ECO:0000259" key="2">
    <source>
        <dbReference type="PROSITE" id="PS50885"/>
    </source>
</evidence>
<dbReference type="GO" id="GO:0007165">
    <property type="term" value="P:signal transduction"/>
    <property type="evidence" value="ECO:0007669"/>
    <property type="project" value="InterPro"/>
</dbReference>
<dbReference type="InterPro" id="IPR000160">
    <property type="entry name" value="GGDEF_dom"/>
</dbReference>
<dbReference type="CDD" id="cd06225">
    <property type="entry name" value="HAMP"/>
    <property type="match status" value="1"/>
</dbReference>
<dbReference type="NCBIfam" id="TIGR00254">
    <property type="entry name" value="GGDEF"/>
    <property type="match status" value="1"/>
</dbReference>
<dbReference type="InterPro" id="IPR043128">
    <property type="entry name" value="Rev_trsase/Diguanyl_cyclase"/>
</dbReference>
<dbReference type="Pfam" id="PF00672">
    <property type="entry name" value="HAMP"/>
    <property type="match status" value="1"/>
</dbReference>
<evidence type="ECO:0000313" key="4">
    <source>
        <dbReference type="EMBL" id="AMY68768.1"/>
    </source>
</evidence>
<dbReference type="InterPro" id="IPR050469">
    <property type="entry name" value="Diguanylate_Cyclase"/>
</dbReference>
<dbReference type="GO" id="GO:1902201">
    <property type="term" value="P:negative regulation of bacterial-type flagellum-dependent cell motility"/>
    <property type="evidence" value="ECO:0007669"/>
    <property type="project" value="TreeGrafter"/>
</dbReference>
<dbReference type="STRING" id="1335048.AKL17_1515"/>
<feature type="domain" description="GGDEF" evidence="3">
    <location>
        <begin position="302"/>
        <end position="437"/>
    </location>
</feature>
<dbReference type="InterPro" id="IPR003660">
    <property type="entry name" value="HAMP_dom"/>
</dbReference>
<dbReference type="Pfam" id="PF00990">
    <property type="entry name" value="GGDEF"/>
    <property type="match status" value="1"/>
</dbReference>
<protein>
    <recommendedName>
        <fullName evidence="1">diguanylate cyclase</fullName>
        <ecNumber evidence="1">2.7.7.65</ecNumber>
    </recommendedName>
</protein>
<accession>A0A159Z3H3</accession>
<dbReference type="PANTHER" id="PTHR45138">
    <property type="entry name" value="REGULATORY COMPONENTS OF SENSORY TRANSDUCTION SYSTEM"/>
    <property type="match status" value="1"/>
</dbReference>
<dbReference type="PATRIC" id="fig|1335048.3.peg.1577"/>
<dbReference type="GO" id="GO:0005886">
    <property type="term" value="C:plasma membrane"/>
    <property type="evidence" value="ECO:0007669"/>
    <property type="project" value="TreeGrafter"/>
</dbReference>
<dbReference type="GO" id="GO:0052621">
    <property type="term" value="F:diguanylate cyclase activity"/>
    <property type="evidence" value="ECO:0007669"/>
    <property type="project" value="UniProtKB-EC"/>
</dbReference>
<evidence type="ECO:0000313" key="5">
    <source>
        <dbReference type="Proteomes" id="UP000076128"/>
    </source>
</evidence>
<reference evidence="4 5" key="1">
    <citation type="submission" date="2015-09" db="EMBL/GenBank/DDBJ databases">
        <title>Complete genome sequence of Defluviimonas alba cai42t isolated from an oilfield in Xinjiang.</title>
        <authorList>
            <person name="Geng S."/>
            <person name="Pan X."/>
            <person name="Wu X."/>
        </authorList>
    </citation>
    <scope>NUCLEOTIDE SEQUENCE [LARGE SCALE GENOMIC DNA]</scope>
    <source>
        <strain evidence="5">cai42</strain>
    </source>
</reference>
<dbReference type="SMART" id="SM00267">
    <property type="entry name" value="GGDEF"/>
    <property type="match status" value="1"/>
</dbReference>
<organism evidence="4 5">
    <name type="scientific">Frigidibacter mobilis</name>
    <dbReference type="NCBI Taxonomy" id="1335048"/>
    <lineage>
        <taxon>Bacteria</taxon>
        <taxon>Pseudomonadati</taxon>
        <taxon>Pseudomonadota</taxon>
        <taxon>Alphaproteobacteria</taxon>
        <taxon>Rhodobacterales</taxon>
        <taxon>Paracoccaceae</taxon>
        <taxon>Frigidibacter</taxon>
    </lineage>
</organism>
<dbReference type="PROSITE" id="PS50887">
    <property type="entry name" value="GGDEF"/>
    <property type="match status" value="1"/>
</dbReference>
<evidence type="ECO:0000259" key="3">
    <source>
        <dbReference type="PROSITE" id="PS50887"/>
    </source>
</evidence>
<gene>
    <name evidence="4" type="ORF">AKL17_1515</name>
</gene>
<dbReference type="EC" id="2.7.7.65" evidence="1"/>
<dbReference type="PANTHER" id="PTHR45138:SF24">
    <property type="entry name" value="DIGUANYLATE CYCLASE DGCC-RELATED"/>
    <property type="match status" value="1"/>
</dbReference>
<dbReference type="SMART" id="SM00304">
    <property type="entry name" value="HAMP"/>
    <property type="match status" value="1"/>
</dbReference>
<dbReference type="InterPro" id="IPR029787">
    <property type="entry name" value="Nucleotide_cyclase"/>
</dbReference>
<name>A0A159Z3H3_9RHOB</name>
<dbReference type="KEGG" id="daa:AKL17_1515"/>
<evidence type="ECO:0000256" key="1">
    <source>
        <dbReference type="ARBA" id="ARBA00012528"/>
    </source>
</evidence>
<dbReference type="FunFam" id="3.30.70.270:FF:000001">
    <property type="entry name" value="Diguanylate cyclase domain protein"/>
    <property type="match status" value="1"/>
</dbReference>
<dbReference type="CDD" id="cd01949">
    <property type="entry name" value="GGDEF"/>
    <property type="match status" value="1"/>
</dbReference>
<dbReference type="RefSeq" id="WP_066818233.1">
    <property type="nucleotide sequence ID" value="NZ_CP012661.1"/>
</dbReference>
<dbReference type="OrthoDB" id="9812260at2"/>
<dbReference type="GO" id="GO:0043709">
    <property type="term" value="P:cell adhesion involved in single-species biofilm formation"/>
    <property type="evidence" value="ECO:0007669"/>
    <property type="project" value="TreeGrafter"/>
</dbReference>
<sequence>MNRLARFFRRQSLRSWIALAMVCSLLPLLLSAAIGYAVHHQTIVKPFRDVLIRQHDILIRLERIQGDYWTITEAVTAYVLTGDPALRETFYTAQGRVEEQFERLEATAVPQRVGEVRAAWQEWAQASADAAAVLAQPRESLSGAIPDFQHVIEVEQQFPALARRLEAALERLRTESEASHAAALVAFRRLEYGALGAILMSLGMMGIGAFIVNRAIVLSADELVAGAKRFASGHSETPVQITVPPELAAVAEAFNSMTRTIQLQKEQLSDYARRDSLTSLLNRREFDAALVKQMDALAGGAPAFALLMGDVDHFKRINDTSGHVEGDRVLRRVAQVLEAEARASDLVFRYGGEEFALILKDASPETAIAVAERLRQAIAAAFQPAAEAGQGGRAVTLSFGMAFCDAAMPPEALIHAADQALYEAKANGRNRLVVRGG</sequence>
<dbReference type="Proteomes" id="UP000076128">
    <property type="component" value="Chromosome"/>
</dbReference>
<feature type="domain" description="HAMP" evidence="2">
    <location>
        <begin position="214"/>
        <end position="266"/>
    </location>
</feature>
<proteinExistence type="predicted"/>
<keyword evidence="5" id="KW-1185">Reference proteome</keyword>